<keyword evidence="4 6" id="KW-1133">Transmembrane helix</keyword>
<evidence type="ECO:0000256" key="4">
    <source>
        <dbReference type="ARBA" id="ARBA00022989"/>
    </source>
</evidence>
<feature type="transmembrane region" description="Helical" evidence="6">
    <location>
        <begin position="164"/>
        <end position="187"/>
    </location>
</feature>
<feature type="transmembrane region" description="Helical" evidence="6">
    <location>
        <begin position="253"/>
        <end position="277"/>
    </location>
</feature>
<comment type="subcellular location">
    <subcellularLocation>
        <location evidence="1">Membrane</location>
        <topology evidence="1">Multi-pass membrane protein</topology>
    </subcellularLocation>
</comment>
<evidence type="ECO:0000256" key="3">
    <source>
        <dbReference type="ARBA" id="ARBA00022692"/>
    </source>
</evidence>
<keyword evidence="3 6" id="KW-0812">Transmembrane</keyword>
<comment type="similarity">
    <text evidence="2">Belongs to the autoinducer-2 exporter (AI-2E) (TC 2.A.86) family.</text>
</comment>
<keyword evidence="8" id="KW-1185">Reference proteome</keyword>
<evidence type="ECO:0000256" key="6">
    <source>
        <dbReference type="SAM" id="Phobius"/>
    </source>
</evidence>
<sequence>MSVPPTPEPLPAARPSAAWTLPRRRLAWLAIAAVGLALLWWLSPVLTPFLVGAVLAYALHPAVEALAARRVPRVLAVLAVETAFILALLALLLLMVPILAKELPLLREQIPLLAERANQTLVPWLRSHGIPVALDTASVKAFVLKYLDANLEDWLATALSSARIGGSIVLAIIGNAVLMPVVLYYLLMDWPKIVARVEGLVPPRLRPATADFLGECDAVLGQYLRGQLLVMALLAVGYSIGLALFGFDLAVPLGVFTGLAGFIPYLGFGLGLVLALLAGLLQFGAAYALVAVAVVFGIGQVLESFVLTPRLVGERIGLNPLTVIFALLAFGHLLGFVGVLVALPLSAVAAVAIGRLRRAYLASPLFLGR</sequence>
<feature type="transmembrane region" description="Helical" evidence="6">
    <location>
        <begin position="322"/>
        <end position="353"/>
    </location>
</feature>
<comment type="caution">
    <text evidence="7">The sequence shown here is derived from an EMBL/GenBank/DDBJ whole genome shotgun (WGS) entry which is preliminary data.</text>
</comment>
<dbReference type="GO" id="GO:0016020">
    <property type="term" value="C:membrane"/>
    <property type="evidence" value="ECO:0007669"/>
    <property type="project" value="UniProtKB-SubCell"/>
</dbReference>
<feature type="transmembrane region" description="Helical" evidence="6">
    <location>
        <begin position="228"/>
        <end position="247"/>
    </location>
</feature>
<evidence type="ECO:0000313" key="8">
    <source>
        <dbReference type="Proteomes" id="UP000037660"/>
    </source>
</evidence>
<keyword evidence="5 6" id="KW-0472">Membrane</keyword>
<dbReference type="InterPro" id="IPR002549">
    <property type="entry name" value="AI-2E-like"/>
</dbReference>
<organism evidence="7 8">
    <name type="scientific">Piscinibacter sakaiensis</name>
    <name type="common">Ideonella sakaiensis</name>
    <dbReference type="NCBI Taxonomy" id="1547922"/>
    <lineage>
        <taxon>Bacteria</taxon>
        <taxon>Pseudomonadati</taxon>
        <taxon>Pseudomonadota</taxon>
        <taxon>Betaproteobacteria</taxon>
        <taxon>Burkholderiales</taxon>
        <taxon>Sphaerotilaceae</taxon>
        <taxon>Piscinibacter</taxon>
    </lineage>
</organism>
<dbReference type="STRING" id="1547922.ISF6_1071"/>
<reference evidence="8" key="1">
    <citation type="submission" date="2015-07" db="EMBL/GenBank/DDBJ databases">
        <title>Discovery of a poly(ethylene terephthalate assimilation.</title>
        <authorList>
            <person name="Yoshida S."/>
            <person name="Hiraga K."/>
            <person name="Takehana T."/>
            <person name="Taniguchi I."/>
            <person name="Yamaji H."/>
            <person name="Maeda Y."/>
            <person name="Toyohara K."/>
            <person name="Miyamoto K."/>
            <person name="Kimura Y."/>
            <person name="Oda K."/>
        </authorList>
    </citation>
    <scope>NUCLEOTIDE SEQUENCE [LARGE SCALE GENOMIC DNA]</scope>
    <source>
        <strain evidence="8">NBRC 110686 / TISTR 2288 / 201-F6</strain>
    </source>
</reference>
<dbReference type="PANTHER" id="PTHR21716:SF64">
    <property type="entry name" value="AI-2 TRANSPORT PROTEIN TQSA"/>
    <property type="match status" value="1"/>
</dbReference>
<proteinExistence type="inferred from homology"/>
<accession>A0A0K8NTS0</accession>
<dbReference type="EMBL" id="BBYR01000002">
    <property type="protein sequence ID" value="GAP33816.1"/>
    <property type="molecule type" value="Genomic_DNA"/>
</dbReference>
<feature type="transmembrane region" description="Helical" evidence="6">
    <location>
        <begin position="284"/>
        <end position="302"/>
    </location>
</feature>
<reference evidence="7 8" key="2">
    <citation type="journal article" date="2016" name="Science">
        <title>A bacterium that degrades and assimilates poly(ethylene terephthalate).</title>
        <authorList>
            <person name="Yoshida S."/>
            <person name="Hiraga K."/>
            <person name="Takehana T."/>
            <person name="Taniguchi I."/>
            <person name="Yamaji H."/>
            <person name="Maeda Y."/>
            <person name="Toyohara K."/>
            <person name="Miyamoto K."/>
            <person name="Kimura Y."/>
            <person name="Oda K."/>
        </authorList>
    </citation>
    <scope>NUCLEOTIDE SEQUENCE [LARGE SCALE GENOMIC DNA]</scope>
    <source>
        <strain evidence="8">NBRC 110686 / TISTR 2288 / 201-F6</strain>
    </source>
</reference>
<evidence type="ECO:0000256" key="1">
    <source>
        <dbReference type="ARBA" id="ARBA00004141"/>
    </source>
</evidence>
<evidence type="ECO:0000256" key="5">
    <source>
        <dbReference type="ARBA" id="ARBA00023136"/>
    </source>
</evidence>
<evidence type="ECO:0000313" key="7">
    <source>
        <dbReference type="EMBL" id="GAP33816.1"/>
    </source>
</evidence>
<dbReference type="PANTHER" id="PTHR21716">
    <property type="entry name" value="TRANSMEMBRANE PROTEIN"/>
    <property type="match status" value="1"/>
</dbReference>
<feature type="transmembrane region" description="Helical" evidence="6">
    <location>
        <begin position="49"/>
        <end position="67"/>
    </location>
</feature>
<dbReference type="Proteomes" id="UP000037660">
    <property type="component" value="Unassembled WGS sequence"/>
</dbReference>
<dbReference type="AlphaFoldDB" id="A0A0K8NTS0"/>
<feature type="transmembrane region" description="Helical" evidence="6">
    <location>
        <begin position="74"/>
        <end position="100"/>
    </location>
</feature>
<gene>
    <name evidence="7" type="ORF">ISF6_1071</name>
</gene>
<dbReference type="Pfam" id="PF01594">
    <property type="entry name" value="AI-2E_transport"/>
    <property type="match status" value="1"/>
</dbReference>
<evidence type="ECO:0000256" key="2">
    <source>
        <dbReference type="ARBA" id="ARBA00009773"/>
    </source>
</evidence>
<protein>
    <submittedName>
        <fullName evidence="7">Putative permease</fullName>
    </submittedName>
</protein>
<dbReference type="GO" id="GO:0055085">
    <property type="term" value="P:transmembrane transport"/>
    <property type="evidence" value="ECO:0007669"/>
    <property type="project" value="TreeGrafter"/>
</dbReference>
<name>A0A0K8NTS0_PISS1</name>